<dbReference type="Pfam" id="PF13279">
    <property type="entry name" value="4HBT_2"/>
    <property type="match status" value="1"/>
</dbReference>
<dbReference type="InterPro" id="IPR050563">
    <property type="entry name" value="4-hydroxybenzoyl-CoA_TE"/>
</dbReference>
<evidence type="ECO:0008006" key="4">
    <source>
        <dbReference type="Google" id="ProtNLM"/>
    </source>
</evidence>
<comment type="similarity">
    <text evidence="1">Belongs to the 4-hydroxybenzoyl-CoA thioesterase family.</text>
</comment>
<accession>A0A381SST7</accession>
<dbReference type="SUPFAM" id="SSF54637">
    <property type="entry name" value="Thioesterase/thiol ester dehydrase-isomerase"/>
    <property type="match status" value="1"/>
</dbReference>
<evidence type="ECO:0000256" key="2">
    <source>
        <dbReference type="ARBA" id="ARBA00022801"/>
    </source>
</evidence>
<reference evidence="3" key="1">
    <citation type="submission" date="2018-05" db="EMBL/GenBank/DDBJ databases">
        <authorList>
            <person name="Lanie J.A."/>
            <person name="Ng W.-L."/>
            <person name="Kazmierczak K.M."/>
            <person name="Andrzejewski T.M."/>
            <person name="Davidsen T.M."/>
            <person name="Wayne K.J."/>
            <person name="Tettelin H."/>
            <person name="Glass J.I."/>
            <person name="Rusch D."/>
            <person name="Podicherti R."/>
            <person name="Tsui H.-C.T."/>
            <person name="Winkler M.E."/>
        </authorList>
    </citation>
    <scope>NUCLEOTIDE SEQUENCE</scope>
</reference>
<dbReference type="Gene3D" id="3.10.129.10">
    <property type="entry name" value="Hotdog Thioesterase"/>
    <property type="match status" value="1"/>
</dbReference>
<evidence type="ECO:0000256" key="1">
    <source>
        <dbReference type="ARBA" id="ARBA00005953"/>
    </source>
</evidence>
<organism evidence="3">
    <name type="scientific">marine metagenome</name>
    <dbReference type="NCBI Taxonomy" id="408172"/>
    <lineage>
        <taxon>unclassified sequences</taxon>
        <taxon>metagenomes</taxon>
        <taxon>ecological metagenomes</taxon>
    </lineage>
</organism>
<dbReference type="EMBL" id="UINC01003527">
    <property type="protein sequence ID" value="SVA07115.1"/>
    <property type="molecule type" value="Genomic_DNA"/>
</dbReference>
<dbReference type="PANTHER" id="PTHR31793:SF27">
    <property type="entry name" value="NOVEL THIOESTERASE SUPERFAMILY DOMAIN AND SAPOSIN A-TYPE DOMAIN CONTAINING PROTEIN (0610012H03RIK)"/>
    <property type="match status" value="1"/>
</dbReference>
<dbReference type="InterPro" id="IPR029069">
    <property type="entry name" value="HotDog_dom_sf"/>
</dbReference>
<dbReference type="AlphaFoldDB" id="A0A381SST7"/>
<keyword evidence="2" id="KW-0378">Hydrolase</keyword>
<evidence type="ECO:0000313" key="3">
    <source>
        <dbReference type="EMBL" id="SVA07115.1"/>
    </source>
</evidence>
<gene>
    <name evidence="3" type="ORF">METZ01_LOCUS59969</name>
</gene>
<proteinExistence type="inferred from homology"/>
<dbReference type="GO" id="GO:0047617">
    <property type="term" value="F:fatty acyl-CoA hydrolase activity"/>
    <property type="evidence" value="ECO:0007669"/>
    <property type="project" value="TreeGrafter"/>
</dbReference>
<dbReference type="PANTHER" id="PTHR31793">
    <property type="entry name" value="4-HYDROXYBENZOYL-COA THIOESTERASE FAMILY MEMBER"/>
    <property type="match status" value="1"/>
</dbReference>
<sequence>MVTLAVRAEHDTLMPPTGGPMSTEPCSHVTITRLTVRPADMDADRNVNNAVYFEYFHQSRLEHLARLGVWRPRGSQDDNLFALAENTCRYLAPSFYGDVLSIWTATHAVGSSSFQLVYRIWRKSDGALIAAAHSVQVWLDGSQQSTSLPPPVREGLTASLCTDLPKMPSRD</sequence>
<protein>
    <recommendedName>
        <fullName evidence="4">Thioesterase domain-containing protein</fullName>
    </recommendedName>
</protein>
<dbReference type="CDD" id="cd00586">
    <property type="entry name" value="4HBT"/>
    <property type="match status" value="1"/>
</dbReference>
<name>A0A381SST7_9ZZZZ</name>